<dbReference type="RefSeq" id="WP_096359296.1">
    <property type="nucleotide sequence ID" value="NZ_AP014879.1"/>
</dbReference>
<gene>
    <name evidence="9" type="ORF">SCL_0291</name>
</gene>
<dbReference type="AlphaFoldDB" id="A0A1B4XCR2"/>
<evidence type="ECO:0000256" key="6">
    <source>
        <dbReference type="ARBA" id="ARBA00023136"/>
    </source>
</evidence>
<dbReference type="GO" id="GO:0015562">
    <property type="term" value="F:efflux transmembrane transporter activity"/>
    <property type="evidence" value="ECO:0007669"/>
    <property type="project" value="InterPro"/>
</dbReference>
<organism evidence="9 10">
    <name type="scientific">Sulfuricaulis limicola</name>
    <dbReference type="NCBI Taxonomy" id="1620215"/>
    <lineage>
        <taxon>Bacteria</taxon>
        <taxon>Pseudomonadati</taxon>
        <taxon>Pseudomonadota</taxon>
        <taxon>Gammaproteobacteria</taxon>
        <taxon>Acidiferrobacterales</taxon>
        <taxon>Acidiferrobacteraceae</taxon>
        <taxon>Sulfuricaulis</taxon>
    </lineage>
</organism>
<keyword evidence="3" id="KW-0813">Transport</keyword>
<feature type="signal peptide" evidence="8">
    <location>
        <begin position="1"/>
        <end position="28"/>
    </location>
</feature>
<comment type="subcellular location">
    <subcellularLocation>
        <location evidence="1">Cell outer membrane</location>
    </subcellularLocation>
</comment>
<keyword evidence="6" id="KW-0472">Membrane</keyword>
<protein>
    <submittedName>
        <fullName evidence="9">Outer membrane efflux protein</fullName>
    </submittedName>
</protein>
<keyword evidence="10" id="KW-1185">Reference proteome</keyword>
<dbReference type="InterPro" id="IPR051906">
    <property type="entry name" value="TolC-like"/>
</dbReference>
<keyword evidence="4" id="KW-1134">Transmembrane beta strand</keyword>
<keyword evidence="7" id="KW-0998">Cell outer membrane</keyword>
<dbReference type="Proteomes" id="UP000243180">
    <property type="component" value="Chromosome"/>
</dbReference>
<evidence type="ECO:0000256" key="5">
    <source>
        <dbReference type="ARBA" id="ARBA00022692"/>
    </source>
</evidence>
<dbReference type="PANTHER" id="PTHR30026">
    <property type="entry name" value="OUTER MEMBRANE PROTEIN TOLC"/>
    <property type="match status" value="1"/>
</dbReference>
<dbReference type="GO" id="GO:0009279">
    <property type="term" value="C:cell outer membrane"/>
    <property type="evidence" value="ECO:0007669"/>
    <property type="project" value="UniProtKB-SubCell"/>
</dbReference>
<dbReference type="InterPro" id="IPR003423">
    <property type="entry name" value="OMP_efflux"/>
</dbReference>
<evidence type="ECO:0000313" key="10">
    <source>
        <dbReference type="Proteomes" id="UP000243180"/>
    </source>
</evidence>
<keyword evidence="8" id="KW-0732">Signal</keyword>
<evidence type="ECO:0000256" key="7">
    <source>
        <dbReference type="ARBA" id="ARBA00023237"/>
    </source>
</evidence>
<comment type="similarity">
    <text evidence="2">Belongs to the outer membrane factor (OMF) (TC 1.B.17) family.</text>
</comment>
<sequence length="429" mass="47704">MKSGAGVLTIWIAALALCLGAGTTAATGALTLDEYFAQALARSEVVATQGELIQQAEERYRQAKSTLRPTVDGVASYTWLDKGARDTVANPTRQPHARLTASQPLFRGFREFASMRQTQALVDAQGEDYRQARTQLFKDVAQNFYDVLALEQDRKNFDEQISLNLQREKELQDRVRIGRSRAGETLAVQTTISTLRAQVEQLQAQLAAAREAFAFLSGLPADTPLRDSETLPANLDTLEAYLARLELRPDVKAAQQRLTAAQENISVARGARQPSLDLNANRYLERKGSLENVDWDVQLALTIPLYAGGSLQSQVREAVSQSTQAELGASQVRRQAEQEIRSVYQSVVYDRSQLEALEKATEAARKNYEVQRHDYRLGLVTNLEVLQALTAFQENQRALDRARYTAKLDYLRLEAAAVRRPAVPEGPNP</sequence>
<dbReference type="GO" id="GO:1990281">
    <property type="term" value="C:efflux pump complex"/>
    <property type="evidence" value="ECO:0007669"/>
    <property type="project" value="TreeGrafter"/>
</dbReference>
<accession>A0A1B4XCR2</accession>
<dbReference type="Pfam" id="PF02321">
    <property type="entry name" value="OEP"/>
    <property type="match status" value="2"/>
</dbReference>
<evidence type="ECO:0000256" key="3">
    <source>
        <dbReference type="ARBA" id="ARBA00022448"/>
    </source>
</evidence>
<keyword evidence="5" id="KW-0812">Transmembrane</keyword>
<evidence type="ECO:0000256" key="4">
    <source>
        <dbReference type="ARBA" id="ARBA00022452"/>
    </source>
</evidence>
<dbReference type="PANTHER" id="PTHR30026:SF20">
    <property type="entry name" value="OUTER MEMBRANE PROTEIN TOLC"/>
    <property type="match status" value="1"/>
</dbReference>
<dbReference type="EMBL" id="AP014879">
    <property type="protein sequence ID" value="BAV32613.1"/>
    <property type="molecule type" value="Genomic_DNA"/>
</dbReference>
<dbReference type="GO" id="GO:0015288">
    <property type="term" value="F:porin activity"/>
    <property type="evidence" value="ECO:0007669"/>
    <property type="project" value="TreeGrafter"/>
</dbReference>
<name>A0A1B4XCR2_9GAMM</name>
<dbReference type="SUPFAM" id="SSF56954">
    <property type="entry name" value="Outer membrane efflux proteins (OEP)"/>
    <property type="match status" value="1"/>
</dbReference>
<dbReference type="OrthoDB" id="9813458at2"/>
<dbReference type="KEGG" id="slim:SCL_0291"/>
<evidence type="ECO:0000256" key="1">
    <source>
        <dbReference type="ARBA" id="ARBA00004442"/>
    </source>
</evidence>
<dbReference type="Gene3D" id="1.20.1600.10">
    <property type="entry name" value="Outer membrane efflux proteins (OEP)"/>
    <property type="match status" value="1"/>
</dbReference>
<evidence type="ECO:0000313" key="9">
    <source>
        <dbReference type="EMBL" id="BAV32613.1"/>
    </source>
</evidence>
<dbReference type="InParanoid" id="A0A1B4XCR2"/>
<reference evidence="9 10" key="1">
    <citation type="submission" date="2015-05" db="EMBL/GenBank/DDBJ databases">
        <title>Complete genome sequence of a sulfur-oxidizing gammaproteobacterium strain HA5.</title>
        <authorList>
            <person name="Miura A."/>
            <person name="Kojima H."/>
            <person name="Fukui M."/>
        </authorList>
    </citation>
    <scope>NUCLEOTIDE SEQUENCE [LARGE SCALE GENOMIC DNA]</scope>
    <source>
        <strain evidence="9 10">HA5</strain>
    </source>
</reference>
<evidence type="ECO:0000256" key="2">
    <source>
        <dbReference type="ARBA" id="ARBA00007613"/>
    </source>
</evidence>
<evidence type="ECO:0000256" key="8">
    <source>
        <dbReference type="SAM" id="SignalP"/>
    </source>
</evidence>
<proteinExistence type="inferred from homology"/>
<feature type="chain" id="PRO_5008572315" evidence="8">
    <location>
        <begin position="29"/>
        <end position="429"/>
    </location>
</feature>